<sequence>MSGFLLRTVMNALLIYLMLSHLAGIFVDTLGGMLLAALALGMANGLLRTLLFPTGPVWHWQKLLPATFCLNLAGLGLVVYILPGFEISSLPLVGLGIFILSLGSSLLSRTIRDKKLQAERVEPARKG</sequence>
<dbReference type="AlphaFoldDB" id="A0A1H8RRS6"/>
<organism evidence="2 3">
    <name type="scientific">Propionispora vibrioides</name>
    <dbReference type="NCBI Taxonomy" id="112903"/>
    <lineage>
        <taxon>Bacteria</taxon>
        <taxon>Bacillati</taxon>
        <taxon>Bacillota</taxon>
        <taxon>Negativicutes</taxon>
        <taxon>Selenomonadales</taxon>
        <taxon>Sporomusaceae</taxon>
        <taxon>Propionispora</taxon>
    </lineage>
</organism>
<gene>
    <name evidence="2" type="ORF">SAMN04490178_10462</name>
</gene>
<dbReference type="EMBL" id="FODY01000004">
    <property type="protein sequence ID" value="SEO69319.1"/>
    <property type="molecule type" value="Genomic_DNA"/>
</dbReference>
<dbReference type="Proteomes" id="UP000198847">
    <property type="component" value="Unassembled WGS sequence"/>
</dbReference>
<name>A0A1H8RRS6_9FIRM</name>
<keyword evidence="3" id="KW-1185">Reference proteome</keyword>
<accession>A0A1H8RRS6</accession>
<keyword evidence="1" id="KW-0472">Membrane</keyword>
<proteinExistence type="predicted"/>
<protein>
    <submittedName>
        <fullName evidence="2">Putative membrane protein</fullName>
    </submittedName>
</protein>
<reference evidence="2 3" key="1">
    <citation type="submission" date="2016-10" db="EMBL/GenBank/DDBJ databases">
        <authorList>
            <person name="de Groot N.N."/>
        </authorList>
    </citation>
    <scope>NUCLEOTIDE SEQUENCE [LARGE SCALE GENOMIC DNA]</scope>
    <source>
        <strain evidence="2 3">DSM 13305</strain>
    </source>
</reference>
<dbReference type="STRING" id="112903.SAMN04490178_10462"/>
<evidence type="ECO:0000313" key="2">
    <source>
        <dbReference type="EMBL" id="SEO69319.1"/>
    </source>
</evidence>
<evidence type="ECO:0000313" key="3">
    <source>
        <dbReference type="Proteomes" id="UP000198847"/>
    </source>
</evidence>
<keyword evidence="1" id="KW-0812">Transmembrane</keyword>
<feature type="transmembrane region" description="Helical" evidence="1">
    <location>
        <begin position="88"/>
        <end position="107"/>
    </location>
</feature>
<feature type="transmembrane region" description="Helical" evidence="1">
    <location>
        <begin position="63"/>
        <end position="82"/>
    </location>
</feature>
<dbReference type="RefSeq" id="WP_091744359.1">
    <property type="nucleotide sequence ID" value="NZ_FODY01000004.1"/>
</dbReference>
<dbReference type="OrthoDB" id="7205479at2"/>
<feature type="transmembrane region" description="Helical" evidence="1">
    <location>
        <begin position="9"/>
        <end position="27"/>
    </location>
</feature>
<keyword evidence="1" id="KW-1133">Transmembrane helix</keyword>
<evidence type="ECO:0000256" key="1">
    <source>
        <dbReference type="SAM" id="Phobius"/>
    </source>
</evidence>
<feature type="transmembrane region" description="Helical" evidence="1">
    <location>
        <begin position="33"/>
        <end position="51"/>
    </location>
</feature>